<evidence type="ECO:0000256" key="2">
    <source>
        <dbReference type="ARBA" id="ARBA00021525"/>
    </source>
</evidence>
<dbReference type="OrthoDB" id="9906515at2759"/>
<evidence type="ECO:0000313" key="20">
    <source>
        <dbReference type="Proteomes" id="UP000694397"/>
    </source>
</evidence>
<dbReference type="InterPro" id="IPR036179">
    <property type="entry name" value="Ig-like_dom_sf"/>
</dbReference>
<name>A0A8C9RY43_SCLFO</name>
<dbReference type="SMART" id="SM00409">
    <property type="entry name" value="IG"/>
    <property type="match status" value="1"/>
</dbReference>
<reference evidence="19" key="3">
    <citation type="submission" date="2025-09" db="UniProtKB">
        <authorList>
            <consortium name="Ensembl"/>
        </authorList>
    </citation>
    <scope>IDENTIFICATION</scope>
</reference>
<evidence type="ECO:0000256" key="4">
    <source>
        <dbReference type="ARBA" id="ARBA00022692"/>
    </source>
</evidence>
<organism evidence="19 20">
    <name type="scientific">Scleropages formosus</name>
    <name type="common">Asian bonytongue</name>
    <name type="synonym">Osteoglossum formosum</name>
    <dbReference type="NCBI Taxonomy" id="113540"/>
    <lineage>
        <taxon>Eukaryota</taxon>
        <taxon>Metazoa</taxon>
        <taxon>Chordata</taxon>
        <taxon>Craniata</taxon>
        <taxon>Vertebrata</taxon>
        <taxon>Euteleostomi</taxon>
        <taxon>Actinopterygii</taxon>
        <taxon>Neopterygii</taxon>
        <taxon>Teleostei</taxon>
        <taxon>Osteoglossocephala</taxon>
        <taxon>Osteoglossomorpha</taxon>
        <taxon>Osteoglossiformes</taxon>
        <taxon>Osteoglossidae</taxon>
        <taxon>Scleropages</taxon>
    </lineage>
</organism>
<dbReference type="InterPro" id="IPR013783">
    <property type="entry name" value="Ig-like_fold"/>
</dbReference>
<proteinExistence type="predicted"/>
<keyword evidence="9 16" id="KW-0472">Membrane</keyword>
<keyword evidence="3" id="KW-1003">Cell membrane</keyword>
<keyword evidence="10" id="KW-0564">Palmitate</keyword>
<evidence type="ECO:0000256" key="16">
    <source>
        <dbReference type="SAM" id="Phobius"/>
    </source>
</evidence>
<evidence type="ECO:0000256" key="10">
    <source>
        <dbReference type="ARBA" id="ARBA00023139"/>
    </source>
</evidence>
<dbReference type="Proteomes" id="UP000694397">
    <property type="component" value="Chromosome 5"/>
</dbReference>
<keyword evidence="14" id="KW-0393">Immunoglobulin domain</keyword>
<dbReference type="PANTHER" id="PTHR10441">
    <property type="entry name" value="CD8 ALPHA CHAIN"/>
    <property type="match status" value="1"/>
</dbReference>
<evidence type="ECO:0000256" key="9">
    <source>
        <dbReference type="ARBA" id="ARBA00023136"/>
    </source>
</evidence>
<feature type="region of interest" description="Disordered" evidence="15">
    <location>
        <begin position="193"/>
        <end position="213"/>
    </location>
</feature>
<keyword evidence="11" id="KW-1015">Disulfide bond</keyword>
<dbReference type="InterPro" id="IPR003599">
    <property type="entry name" value="Ig_sub"/>
</dbReference>
<dbReference type="GeneID" id="108928573"/>
<feature type="transmembrane region" description="Helical" evidence="16">
    <location>
        <begin position="158"/>
        <end position="179"/>
    </location>
</feature>
<dbReference type="KEGG" id="sfm:108928573"/>
<dbReference type="Gene3D" id="2.60.40.10">
    <property type="entry name" value="Immunoglobulins"/>
    <property type="match status" value="1"/>
</dbReference>
<feature type="signal peptide" evidence="17">
    <location>
        <begin position="1"/>
        <end position="21"/>
    </location>
</feature>
<keyword evidence="13" id="KW-0449">Lipoprotein</keyword>
<dbReference type="CTD" id="925"/>
<evidence type="ECO:0000256" key="1">
    <source>
        <dbReference type="ARBA" id="ARBA00004251"/>
    </source>
</evidence>
<evidence type="ECO:0000256" key="15">
    <source>
        <dbReference type="SAM" id="MobiDB-lite"/>
    </source>
</evidence>
<evidence type="ECO:0000256" key="17">
    <source>
        <dbReference type="SAM" id="SignalP"/>
    </source>
</evidence>
<keyword evidence="6" id="KW-0391">Immunity</keyword>
<keyword evidence="5 17" id="KW-0732">Signal</keyword>
<evidence type="ECO:0000256" key="5">
    <source>
        <dbReference type="ARBA" id="ARBA00022729"/>
    </source>
</evidence>
<feature type="domain" description="Ig-like" evidence="18">
    <location>
        <begin position="28"/>
        <end position="116"/>
    </location>
</feature>
<dbReference type="RefSeq" id="XP_018598078.1">
    <property type="nucleotide sequence ID" value="XM_018742562.1"/>
</dbReference>
<evidence type="ECO:0000256" key="6">
    <source>
        <dbReference type="ARBA" id="ARBA00022859"/>
    </source>
</evidence>
<keyword evidence="8" id="KW-1064">Adaptive immunity</keyword>
<evidence type="ECO:0000256" key="12">
    <source>
        <dbReference type="ARBA" id="ARBA00023180"/>
    </source>
</evidence>
<evidence type="ECO:0000256" key="8">
    <source>
        <dbReference type="ARBA" id="ARBA00023130"/>
    </source>
</evidence>
<dbReference type="SUPFAM" id="SSF48726">
    <property type="entry name" value="Immunoglobulin"/>
    <property type="match status" value="1"/>
</dbReference>
<gene>
    <name evidence="19" type="primary">cd8a</name>
</gene>
<keyword evidence="20" id="KW-1185">Reference proteome</keyword>
<evidence type="ECO:0000313" key="19">
    <source>
        <dbReference type="Ensembl" id="ENSSFOP00015028605.1"/>
    </source>
</evidence>
<protein>
    <recommendedName>
        <fullName evidence="2">T-cell surface glycoprotein CD8 alpha chain</fullName>
    </recommendedName>
</protein>
<keyword evidence="12" id="KW-0325">Glycoprotein</keyword>
<dbReference type="InterPro" id="IPR015468">
    <property type="entry name" value="CD8_asu"/>
</dbReference>
<dbReference type="PANTHER" id="PTHR10441:SF2">
    <property type="entry name" value="T-CELL SURFACE GLYCOPROTEIN CD8 ALPHA CHAIN"/>
    <property type="match status" value="1"/>
</dbReference>
<dbReference type="GO" id="GO:0002250">
    <property type="term" value="P:adaptive immune response"/>
    <property type="evidence" value="ECO:0007669"/>
    <property type="project" value="UniProtKB-KW"/>
</dbReference>
<comment type="subcellular location">
    <subcellularLocation>
        <location evidence="1">Cell membrane</location>
        <topology evidence="1">Single-pass type I membrane protein</topology>
    </subcellularLocation>
</comment>
<evidence type="ECO:0000259" key="18">
    <source>
        <dbReference type="PROSITE" id="PS50835"/>
    </source>
</evidence>
<dbReference type="GO" id="GO:0005886">
    <property type="term" value="C:plasma membrane"/>
    <property type="evidence" value="ECO:0007669"/>
    <property type="project" value="UniProtKB-SubCell"/>
</dbReference>
<evidence type="ECO:0000256" key="7">
    <source>
        <dbReference type="ARBA" id="ARBA00022989"/>
    </source>
</evidence>
<sequence length="213" mass="23883">MSEFFFQIFILILFHLHCAHQQLTLYDEGQAVSISCTVKGSGSTVFWFRVLRNGMDFIGSFNADGTPKVQYDTSIFDYIKSNKLTVKSFRKKRDGGTYSCVSINANKLIFGEPTVIEGHPDPIPTVKATPKTTLSTTTRQVCSCPTLSKAIPSVGCQVLVWAPMAAACGLLFLILILTICHCNRIRTRRCPHHYRRKPKNNTPARQAMADRYT</sequence>
<keyword evidence="7 16" id="KW-1133">Transmembrane helix</keyword>
<reference evidence="19" key="2">
    <citation type="submission" date="2025-08" db="UniProtKB">
        <authorList>
            <consortium name="Ensembl"/>
        </authorList>
    </citation>
    <scope>IDENTIFICATION</scope>
</reference>
<reference evidence="19 20" key="1">
    <citation type="submission" date="2019-04" db="EMBL/GenBank/DDBJ databases">
        <authorList>
            <consortium name="Wellcome Sanger Institute Data Sharing"/>
        </authorList>
    </citation>
    <scope>NUCLEOTIDE SEQUENCE [LARGE SCALE GENOMIC DNA]</scope>
</reference>
<feature type="chain" id="PRO_5034005936" description="T-cell surface glycoprotein CD8 alpha chain" evidence="17">
    <location>
        <begin position="22"/>
        <end position="213"/>
    </location>
</feature>
<dbReference type="Ensembl" id="ENSSFOT00015028928.2">
    <property type="protein sequence ID" value="ENSSFOP00015028605.1"/>
    <property type="gene ID" value="ENSSFOG00015018371.2"/>
</dbReference>
<keyword evidence="4 16" id="KW-0812">Transmembrane</keyword>
<dbReference type="InterPro" id="IPR007110">
    <property type="entry name" value="Ig-like_dom"/>
</dbReference>
<evidence type="ECO:0000256" key="11">
    <source>
        <dbReference type="ARBA" id="ARBA00023157"/>
    </source>
</evidence>
<dbReference type="PROSITE" id="PS50835">
    <property type="entry name" value="IG_LIKE"/>
    <property type="match status" value="1"/>
</dbReference>
<evidence type="ECO:0000256" key="13">
    <source>
        <dbReference type="ARBA" id="ARBA00023288"/>
    </source>
</evidence>
<dbReference type="GeneTree" id="ENSGT00940000156588"/>
<dbReference type="AlphaFoldDB" id="A0A8C9RY43"/>
<accession>A0A8C9RY43</accession>
<evidence type="ECO:0000256" key="3">
    <source>
        <dbReference type="ARBA" id="ARBA00022475"/>
    </source>
</evidence>
<evidence type="ECO:0000256" key="14">
    <source>
        <dbReference type="ARBA" id="ARBA00023319"/>
    </source>
</evidence>